<keyword evidence="5 8" id="KW-0378">Hydrolase</keyword>
<sequence length="804" mass="90734">MEFVVQKRPQPRKLTLAEIRQLPKAELHCHLDGSIRVKTVLELAAEQGVVLPTTDEKELSALLNVAEDCPSLVEYLRAFDITLLVLQRPYAITRTVYEIAEDCVNDGTTYIEIRFAPILHTNKGHSLSEIVKAAIEGKMLAEQRLPIVVRIIVCAMRQLSSDDSVNAAEIAWRYRDQGIVALDTAGPENGFSSVLHQEAFDIVRKNNLNCTLHAGEAAGWESVHDSIRYCGAHRIGHGVRIKENKQLVQYIINHQISIESCVTSNVQTKAVASLKEHPIREYFDQGIVICPCTDNTTVSNVTLSSEYYRLHHELDFSIEELVVLIDNGFRSTFTSFAHKQRMRIDALRKCCVVLKKCGFDISGLEAGFPNFERIPSSIVPVSNQKSYWENYTNPKITADVLKQIPKVDLNIRLVGSMSLEKLWELTQKLPAEEKTTVRKYFTSFQELQAFYETKKDPKSYFSVSKAKEHYLDVLQQEYELSEAIDDIYRHSKEDNITYLEMVVRPKDHIRKNLSCEDVISIVLREKDKADKKYGIRSKVVLSVHNPEDDPVVYVEMAQLAIKFREKGVGAFGVLGDDILPQNTRFFAAAFDLLKNAHLPIVMSCARKIPKSAAQAMHSITANRLSGCFSIHHSPHLVKYIADRQMPVELSSTEHLREHNSQVQSFAGNVVRFLVDSGVPVVICSFARTCEAVTGLSNVYASLVADCGLSISEVLMLMENAIRSSNLDWHERKLMEKDFKETSAKILEGHKFHQLNKKAIFPETLTVEPTIPHVSGTTEQNTLITPRGEVRQFQGGSSHMLLKDE</sequence>
<organism evidence="8 9">
    <name type="scientific">Blattamonas nauphoetae</name>
    <dbReference type="NCBI Taxonomy" id="2049346"/>
    <lineage>
        <taxon>Eukaryota</taxon>
        <taxon>Metamonada</taxon>
        <taxon>Preaxostyla</taxon>
        <taxon>Oxymonadida</taxon>
        <taxon>Blattamonas</taxon>
    </lineage>
</organism>
<proteinExistence type="inferred from homology"/>
<accession>A0ABQ9YM38</accession>
<evidence type="ECO:0000259" key="7">
    <source>
        <dbReference type="Pfam" id="PF00962"/>
    </source>
</evidence>
<evidence type="ECO:0000256" key="2">
    <source>
        <dbReference type="ARBA" id="ARBA00006676"/>
    </source>
</evidence>
<dbReference type="NCBIfam" id="TIGR01430">
    <property type="entry name" value="aden_deam"/>
    <property type="match status" value="1"/>
</dbReference>
<dbReference type="GO" id="GO:0016787">
    <property type="term" value="F:hydrolase activity"/>
    <property type="evidence" value="ECO:0007669"/>
    <property type="project" value="UniProtKB-KW"/>
</dbReference>
<dbReference type="SUPFAM" id="SSF51556">
    <property type="entry name" value="Metallo-dependent hydrolases"/>
    <property type="match status" value="2"/>
</dbReference>
<name>A0ABQ9YM38_9EUKA</name>
<gene>
    <name evidence="8" type="ORF">BLNAU_129</name>
</gene>
<dbReference type="InterPro" id="IPR001365">
    <property type="entry name" value="A_deaminase_dom"/>
</dbReference>
<dbReference type="PANTHER" id="PTHR11409:SF43">
    <property type="entry name" value="ADENOSINE DEAMINASE"/>
    <property type="match status" value="1"/>
</dbReference>
<comment type="cofactor">
    <cofactor evidence="1">
        <name>Zn(2+)</name>
        <dbReference type="ChEBI" id="CHEBI:29105"/>
    </cofactor>
</comment>
<comment type="caution">
    <text evidence="8">The sequence shown here is derived from an EMBL/GenBank/DDBJ whole genome shotgun (WGS) entry which is preliminary data.</text>
</comment>
<dbReference type="Pfam" id="PF00962">
    <property type="entry name" value="A_deaminase"/>
    <property type="match status" value="2"/>
</dbReference>
<dbReference type="InterPro" id="IPR032466">
    <property type="entry name" value="Metal_Hydrolase"/>
</dbReference>
<evidence type="ECO:0000313" key="8">
    <source>
        <dbReference type="EMBL" id="KAK2964829.1"/>
    </source>
</evidence>
<keyword evidence="6" id="KW-0862">Zinc</keyword>
<protein>
    <recommendedName>
        <fullName evidence="3">adenosine deaminase</fullName>
        <ecNumber evidence="3">3.5.4.4</ecNumber>
    </recommendedName>
</protein>
<evidence type="ECO:0000256" key="6">
    <source>
        <dbReference type="ARBA" id="ARBA00022833"/>
    </source>
</evidence>
<feature type="domain" description="Adenosine deaminase" evidence="7">
    <location>
        <begin position="405"/>
        <end position="733"/>
    </location>
</feature>
<dbReference type="Proteomes" id="UP001281761">
    <property type="component" value="Unassembled WGS sequence"/>
</dbReference>
<evidence type="ECO:0000256" key="4">
    <source>
        <dbReference type="ARBA" id="ARBA00022723"/>
    </source>
</evidence>
<keyword evidence="9" id="KW-1185">Reference proteome</keyword>
<evidence type="ECO:0000256" key="1">
    <source>
        <dbReference type="ARBA" id="ARBA00001947"/>
    </source>
</evidence>
<dbReference type="EC" id="3.5.4.4" evidence="3"/>
<evidence type="ECO:0000313" key="9">
    <source>
        <dbReference type="Proteomes" id="UP001281761"/>
    </source>
</evidence>
<evidence type="ECO:0000256" key="5">
    <source>
        <dbReference type="ARBA" id="ARBA00022801"/>
    </source>
</evidence>
<dbReference type="Gene3D" id="3.20.20.140">
    <property type="entry name" value="Metal-dependent hydrolases"/>
    <property type="match status" value="2"/>
</dbReference>
<dbReference type="InterPro" id="IPR006330">
    <property type="entry name" value="Ado/ade_deaminase"/>
</dbReference>
<dbReference type="EMBL" id="JARBJD010000001">
    <property type="protein sequence ID" value="KAK2964829.1"/>
    <property type="molecule type" value="Genomic_DNA"/>
</dbReference>
<feature type="domain" description="Adenosine deaminase" evidence="7">
    <location>
        <begin position="23"/>
        <end position="343"/>
    </location>
</feature>
<keyword evidence="4" id="KW-0479">Metal-binding</keyword>
<reference evidence="8 9" key="1">
    <citation type="journal article" date="2022" name="bioRxiv">
        <title>Genomics of Preaxostyla Flagellates Illuminates Evolutionary Transitions and the Path Towards Mitochondrial Loss.</title>
        <authorList>
            <person name="Novak L.V.F."/>
            <person name="Treitli S.C."/>
            <person name="Pyrih J."/>
            <person name="Halakuc P."/>
            <person name="Pipaliya S.V."/>
            <person name="Vacek V."/>
            <person name="Brzon O."/>
            <person name="Soukal P."/>
            <person name="Eme L."/>
            <person name="Dacks J.B."/>
            <person name="Karnkowska A."/>
            <person name="Elias M."/>
            <person name="Hampl V."/>
        </authorList>
    </citation>
    <scope>NUCLEOTIDE SEQUENCE [LARGE SCALE GENOMIC DNA]</scope>
    <source>
        <strain evidence="8">NAU3</strain>
        <tissue evidence="8">Gut</tissue>
    </source>
</reference>
<dbReference type="PANTHER" id="PTHR11409">
    <property type="entry name" value="ADENOSINE DEAMINASE"/>
    <property type="match status" value="1"/>
</dbReference>
<evidence type="ECO:0000256" key="3">
    <source>
        <dbReference type="ARBA" id="ARBA00012784"/>
    </source>
</evidence>
<comment type="similarity">
    <text evidence="2">Belongs to the metallo-dependent hydrolases superfamily. Adenosine and AMP deaminases family.</text>
</comment>